<dbReference type="GO" id="GO:0003676">
    <property type="term" value="F:nucleic acid binding"/>
    <property type="evidence" value="ECO:0007669"/>
    <property type="project" value="InterPro"/>
</dbReference>
<dbReference type="Gene3D" id="3.40.1350.10">
    <property type="match status" value="1"/>
</dbReference>
<dbReference type="InterPro" id="IPR011856">
    <property type="entry name" value="tRNA_endonuc-like_dom_sf"/>
</dbReference>
<evidence type="ECO:0000313" key="1">
    <source>
        <dbReference type="EMBL" id="ANS74558.1"/>
    </source>
</evidence>
<dbReference type="Proteomes" id="UP000092573">
    <property type="component" value="Chromosome"/>
</dbReference>
<proteinExistence type="predicted"/>
<organism evidence="1 2">
    <name type="scientific">Paenibacillus yonginensis</name>
    <dbReference type="NCBI Taxonomy" id="1462996"/>
    <lineage>
        <taxon>Bacteria</taxon>
        <taxon>Bacillati</taxon>
        <taxon>Bacillota</taxon>
        <taxon>Bacilli</taxon>
        <taxon>Bacillales</taxon>
        <taxon>Paenibacillaceae</taxon>
        <taxon>Paenibacillus</taxon>
    </lineage>
</organism>
<evidence type="ECO:0008006" key="3">
    <source>
        <dbReference type="Google" id="ProtNLM"/>
    </source>
</evidence>
<protein>
    <recommendedName>
        <fullName evidence="3">PD(D/E)XK endonuclease domain-containing protein</fullName>
    </recommendedName>
</protein>
<reference evidence="1 2" key="1">
    <citation type="submission" date="2016-01" db="EMBL/GenBank/DDBJ databases">
        <title>Complete Genome Sequence of Paenibacillus yonginensis DCY84, a novel Plant Growth-Promoting Bacteria with Elicitation of Induced Systemic Resistance.</title>
        <authorList>
            <person name="Kim Y.J."/>
            <person name="Yang D.C."/>
            <person name="Sukweenadhi J."/>
        </authorList>
    </citation>
    <scope>NUCLEOTIDE SEQUENCE [LARGE SCALE GENOMIC DNA]</scope>
    <source>
        <strain evidence="1 2">DCY84</strain>
    </source>
</reference>
<evidence type="ECO:0000313" key="2">
    <source>
        <dbReference type="Proteomes" id="UP000092573"/>
    </source>
</evidence>
<keyword evidence="2" id="KW-1185">Reference proteome</keyword>
<dbReference type="EMBL" id="CP014167">
    <property type="protein sequence ID" value="ANS74558.1"/>
    <property type="molecule type" value="Genomic_DNA"/>
</dbReference>
<sequence>MSISFRHSAGFGKRIEYYLIGLMLKEGIDVYVPLVDDNAIDAIIKKQDGSYIEIQIRARSQDVNMGDAALFAAISHKDRDNYYFVFYSERLQKTWIMSSEEFIKEAALNKSGKNIGKRSIWFNGTKTDKITKEKIEYAKERYDKYLVNDFSQFY</sequence>
<dbReference type="RefSeq" id="WP_068695346.1">
    <property type="nucleotide sequence ID" value="NZ_CP014167.1"/>
</dbReference>
<dbReference type="OrthoDB" id="9773296at2"/>
<dbReference type="AlphaFoldDB" id="A0A1B1MZG8"/>
<gene>
    <name evidence="1" type="ORF">AWM70_08145</name>
</gene>
<accession>A0A1B1MZG8</accession>
<name>A0A1B1MZG8_9BACL</name>
<dbReference type="KEGG" id="pyg:AWM70_08145"/>